<comment type="caution">
    <text evidence="3">The sequence shown here is derived from an EMBL/GenBank/DDBJ whole genome shotgun (WGS) entry which is preliminary data.</text>
</comment>
<keyword evidence="4" id="KW-1185">Reference proteome</keyword>
<sequence length="152" mass="15908">MHRTTTATLLVTVALSALSGCVTVQRPTVPGPPPARSSPLAPHPDGSAEPRPVQAPAREALELVEPSPAPSPPTGARHTTRPASSATPTAPSHDPSATPHRRPGPRGPHIDVPPGTTTRIPRNTDVCALGRQYGGWRPDSPESVICRRAYGR</sequence>
<feature type="signal peptide" evidence="2">
    <location>
        <begin position="1"/>
        <end position="24"/>
    </location>
</feature>
<protein>
    <recommendedName>
        <fullName evidence="5">Lipoprotein</fullName>
    </recommendedName>
</protein>
<feature type="chain" id="PRO_5045720300" description="Lipoprotein" evidence="2">
    <location>
        <begin position="25"/>
        <end position="152"/>
    </location>
</feature>
<reference evidence="3 4" key="1">
    <citation type="submission" date="2022-05" db="EMBL/GenBank/DDBJ databases">
        <title>Streptomyces sp. nov. RY43-2 isolated from soil of a peat swamp forest.</title>
        <authorList>
            <person name="Kanchanasin P."/>
            <person name="Tanasupawat S."/>
            <person name="Phongsopitanun W."/>
        </authorList>
    </citation>
    <scope>NUCLEOTIDE SEQUENCE [LARGE SCALE GENOMIC DNA]</scope>
    <source>
        <strain evidence="3 4">RY43-2</strain>
    </source>
</reference>
<feature type="region of interest" description="Disordered" evidence="1">
    <location>
        <begin position="26"/>
        <end position="124"/>
    </location>
</feature>
<feature type="compositionally biased region" description="Low complexity" evidence="1">
    <location>
        <begin position="81"/>
        <end position="98"/>
    </location>
</feature>
<evidence type="ECO:0008006" key="5">
    <source>
        <dbReference type="Google" id="ProtNLM"/>
    </source>
</evidence>
<evidence type="ECO:0000256" key="1">
    <source>
        <dbReference type="SAM" id="MobiDB-lite"/>
    </source>
</evidence>
<dbReference type="Proteomes" id="UP001523219">
    <property type="component" value="Unassembled WGS sequence"/>
</dbReference>
<evidence type="ECO:0000313" key="4">
    <source>
        <dbReference type="Proteomes" id="UP001523219"/>
    </source>
</evidence>
<name>A0ABT0ZB11_9ACTN</name>
<proteinExistence type="predicted"/>
<gene>
    <name evidence="3" type="ORF">NGF19_09195</name>
</gene>
<evidence type="ECO:0000256" key="2">
    <source>
        <dbReference type="SAM" id="SignalP"/>
    </source>
</evidence>
<accession>A0ABT0ZB11</accession>
<dbReference type="PROSITE" id="PS51257">
    <property type="entry name" value="PROKAR_LIPOPROTEIN"/>
    <property type="match status" value="1"/>
</dbReference>
<dbReference type="EMBL" id="JAMWMR010000006">
    <property type="protein sequence ID" value="MCN9240967.1"/>
    <property type="molecule type" value="Genomic_DNA"/>
</dbReference>
<dbReference type="RefSeq" id="WP_252423929.1">
    <property type="nucleotide sequence ID" value="NZ_JAMWMR010000006.1"/>
</dbReference>
<organism evidence="3 4">
    <name type="scientific">Streptomyces macrolidinus</name>
    <dbReference type="NCBI Taxonomy" id="2952607"/>
    <lineage>
        <taxon>Bacteria</taxon>
        <taxon>Bacillati</taxon>
        <taxon>Actinomycetota</taxon>
        <taxon>Actinomycetes</taxon>
        <taxon>Kitasatosporales</taxon>
        <taxon>Streptomycetaceae</taxon>
        <taxon>Streptomyces</taxon>
    </lineage>
</organism>
<evidence type="ECO:0000313" key="3">
    <source>
        <dbReference type="EMBL" id="MCN9240967.1"/>
    </source>
</evidence>
<keyword evidence="2" id="KW-0732">Signal</keyword>